<dbReference type="EMBL" id="JXTC01000483">
    <property type="protein sequence ID" value="PON50714.1"/>
    <property type="molecule type" value="Genomic_DNA"/>
</dbReference>
<comment type="caution">
    <text evidence="1">The sequence shown here is derived from an EMBL/GenBank/DDBJ whole genome shotgun (WGS) entry which is preliminary data.</text>
</comment>
<dbReference type="InParanoid" id="A0A2P5BPP9"/>
<keyword evidence="2" id="KW-1185">Reference proteome</keyword>
<name>A0A2P5BPP9_TREOI</name>
<proteinExistence type="predicted"/>
<dbReference type="OrthoDB" id="10359731at2759"/>
<organism evidence="1 2">
    <name type="scientific">Trema orientale</name>
    <name type="common">Charcoal tree</name>
    <name type="synonym">Celtis orientalis</name>
    <dbReference type="NCBI Taxonomy" id="63057"/>
    <lineage>
        <taxon>Eukaryota</taxon>
        <taxon>Viridiplantae</taxon>
        <taxon>Streptophyta</taxon>
        <taxon>Embryophyta</taxon>
        <taxon>Tracheophyta</taxon>
        <taxon>Spermatophyta</taxon>
        <taxon>Magnoliopsida</taxon>
        <taxon>eudicotyledons</taxon>
        <taxon>Gunneridae</taxon>
        <taxon>Pentapetalae</taxon>
        <taxon>rosids</taxon>
        <taxon>fabids</taxon>
        <taxon>Rosales</taxon>
        <taxon>Cannabaceae</taxon>
        <taxon>Trema</taxon>
    </lineage>
</organism>
<evidence type="ECO:0000313" key="2">
    <source>
        <dbReference type="Proteomes" id="UP000237000"/>
    </source>
</evidence>
<sequence length="42" mass="4916">MARDVHVPVNRAEPRVLKLGPARVWHDILLGHVKHDMRHEQT</sequence>
<gene>
    <name evidence="1" type="ORF">TorRG33x02_313430</name>
</gene>
<evidence type="ECO:0000313" key="1">
    <source>
        <dbReference type="EMBL" id="PON50714.1"/>
    </source>
</evidence>
<reference evidence="2" key="1">
    <citation type="submission" date="2016-06" db="EMBL/GenBank/DDBJ databases">
        <title>Parallel loss of symbiosis genes in relatives of nitrogen-fixing non-legume Parasponia.</title>
        <authorList>
            <person name="Van Velzen R."/>
            <person name="Holmer R."/>
            <person name="Bu F."/>
            <person name="Rutten L."/>
            <person name="Van Zeijl A."/>
            <person name="Liu W."/>
            <person name="Santuari L."/>
            <person name="Cao Q."/>
            <person name="Sharma T."/>
            <person name="Shen D."/>
            <person name="Roswanjaya Y."/>
            <person name="Wardhani T."/>
            <person name="Kalhor M.S."/>
            <person name="Jansen J."/>
            <person name="Van den Hoogen J."/>
            <person name="Gungor B."/>
            <person name="Hartog M."/>
            <person name="Hontelez J."/>
            <person name="Verver J."/>
            <person name="Yang W.-C."/>
            <person name="Schijlen E."/>
            <person name="Repin R."/>
            <person name="Schilthuizen M."/>
            <person name="Schranz E."/>
            <person name="Heidstra R."/>
            <person name="Miyata K."/>
            <person name="Fedorova E."/>
            <person name="Kohlen W."/>
            <person name="Bisseling T."/>
            <person name="Smit S."/>
            <person name="Geurts R."/>
        </authorList>
    </citation>
    <scope>NUCLEOTIDE SEQUENCE [LARGE SCALE GENOMIC DNA]</scope>
    <source>
        <strain evidence="2">cv. RG33-2</strain>
    </source>
</reference>
<dbReference type="AlphaFoldDB" id="A0A2P5BPP9"/>
<accession>A0A2P5BPP9</accession>
<dbReference type="Proteomes" id="UP000237000">
    <property type="component" value="Unassembled WGS sequence"/>
</dbReference>
<protein>
    <submittedName>
        <fullName evidence="1">Uncharacterized protein</fullName>
    </submittedName>
</protein>